<name>A0A7J6UJ69_PEROL</name>
<dbReference type="InterPro" id="IPR001806">
    <property type="entry name" value="Small_GTPase"/>
</dbReference>
<dbReference type="SUPFAM" id="SSF52540">
    <property type="entry name" value="P-loop containing nucleoside triphosphate hydrolases"/>
    <property type="match status" value="1"/>
</dbReference>
<sequence>MPSNRDYDHLFKLVLIGDSGVGKSCLLLRFADDSFTDSYITTIGVDFRFRTIPVSDKTVKLQIWDTAGQERFRTITSAYYRGADGIMMVYDCTHRESFDNIDTWLSEVNRYANDSTVKILIGNKSDLKEDQQVTAEEGEQKAKALGFSGFILTSAKDASNVETAFSMVSQSLIDTRAAAAAAGQGGNRQQGGGIMQLRNAGSSASGYYPSNCCGHATATASHHQQQQSVTIRPVPHHRDFPPAYPHVGVPVSSADHPLDINDLALSGKDPRSTIVDAAREAYHAKEAALSLARHSDNNLISRLAEAVANSAKGCEHEARG</sequence>
<organism evidence="5 6">
    <name type="scientific">Perkinsus olseni</name>
    <name type="common">Perkinsus atlanticus</name>
    <dbReference type="NCBI Taxonomy" id="32597"/>
    <lineage>
        <taxon>Eukaryota</taxon>
        <taxon>Sar</taxon>
        <taxon>Alveolata</taxon>
        <taxon>Perkinsozoa</taxon>
        <taxon>Perkinsea</taxon>
        <taxon>Perkinsida</taxon>
        <taxon>Perkinsidae</taxon>
        <taxon>Perkinsus</taxon>
    </lineage>
</organism>
<dbReference type="InterPro" id="IPR050227">
    <property type="entry name" value="Rab"/>
</dbReference>
<dbReference type="SMART" id="SM00174">
    <property type="entry name" value="RHO"/>
    <property type="match status" value="1"/>
</dbReference>
<dbReference type="InterPro" id="IPR005225">
    <property type="entry name" value="Small_GTP-bd"/>
</dbReference>
<dbReference type="EMBL" id="JABANO010002775">
    <property type="protein sequence ID" value="KAF4757339.1"/>
    <property type="molecule type" value="Genomic_DNA"/>
</dbReference>
<dbReference type="SMART" id="SM00173">
    <property type="entry name" value="RAS"/>
    <property type="match status" value="1"/>
</dbReference>
<dbReference type="GO" id="GO:0005525">
    <property type="term" value="F:GTP binding"/>
    <property type="evidence" value="ECO:0007669"/>
    <property type="project" value="UniProtKB-KW"/>
</dbReference>
<dbReference type="Proteomes" id="UP000553632">
    <property type="component" value="Unassembled WGS sequence"/>
</dbReference>
<dbReference type="PRINTS" id="PR00449">
    <property type="entry name" value="RASTRNSFRMNG"/>
</dbReference>
<dbReference type="Pfam" id="PF00071">
    <property type="entry name" value="Ras"/>
    <property type="match status" value="1"/>
</dbReference>
<dbReference type="GO" id="GO:0003924">
    <property type="term" value="F:GTPase activity"/>
    <property type="evidence" value="ECO:0007669"/>
    <property type="project" value="InterPro"/>
</dbReference>
<accession>A0A7J6UJ69</accession>
<dbReference type="SMART" id="SM00175">
    <property type="entry name" value="RAB"/>
    <property type="match status" value="1"/>
</dbReference>
<evidence type="ECO:0000313" key="6">
    <source>
        <dbReference type="Proteomes" id="UP000553632"/>
    </source>
</evidence>
<evidence type="ECO:0000256" key="1">
    <source>
        <dbReference type="ARBA" id="ARBA00004308"/>
    </source>
</evidence>
<evidence type="ECO:0000256" key="3">
    <source>
        <dbReference type="ARBA" id="ARBA00023134"/>
    </source>
</evidence>
<keyword evidence="4" id="KW-0472">Membrane</keyword>
<dbReference type="OMA" id="CEHEARG"/>
<protein>
    <recommendedName>
        <fullName evidence="7">Ras- protein Rab-1A</fullName>
    </recommendedName>
</protein>
<comment type="caution">
    <text evidence="5">The sequence shown here is derived from an EMBL/GenBank/DDBJ whole genome shotgun (WGS) entry which is preliminary data.</text>
</comment>
<dbReference type="NCBIfam" id="TIGR00231">
    <property type="entry name" value="small_GTP"/>
    <property type="match status" value="1"/>
</dbReference>
<keyword evidence="3" id="KW-0342">GTP-binding</keyword>
<dbReference type="SMART" id="SM00176">
    <property type="entry name" value="RAN"/>
    <property type="match status" value="1"/>
</dbReference>
<dbReference type="PROSITE" id="PS51419">
    <property type="entry name" value="RAB"/>
    <property type="match status" value="1"/>
</dbReference>
<dbReference type="InterPro" id="IPR027417">
    <property type="entry name" value="P-loop_NTPase"/>
</dbReference>
<feature type="non-terminal residue" evidence="5">
    <location>
        <position position="320"/>
    </location>
</feature>
<dbReference type="PANTHER" id="PTHR47977">
    <property type="entry name" value="RAS-RELATED PROTEIN RAB"/>
    <property type="match status" value="1"/>
</dbReference>
<dbReference type="PROSITE" id="PS51421">
    <property type="entry name" value="RAS"/>
    <property type="match status" value="1"/>
</dbReference>
<comment type="subcellular location">
    <subcellularLocation>
        <location evidence="1">Endomembrane system</location>
    </subcellularLocation>
</comment>
<keyword evidence="2" id="KW-0547">Nucleotide-binding</keyword>
<dbReference type="PROSITE" id="PS51420">
    <property type="entry name" value="RHO"/>
    <property type="match status" value="1"/>
</dbReference>
<reference evidence="5 6" key="1">
    <citation type="submission" date="2020-04" db="EMBL/GenBank/DDBJ databases">
        <title>Perkinsus olseni comparative genomics.</title>
        <authorList>
            <person name="Bogema D.R."/>
        </authorList>
    </citation>
    <scope>NUCLEOTIDE SEQUENCE [LARGE SCALE GENOMIC DNA]</scope>
    <source>
        <strain evidence="5 6">ATCC PRA-207</strain>
    </source>
</reference>
<evidence type="ECO:0000256" key="4">
    <source>
        <dbReference type="ARBA" id="ARBA00023136"/>
    </source>
</evidence>
<evidence type="ECO:0000313" key="5">
    <source>
        <dbReference type="EMBL" id="KAF4757339.1"/>
    </source>
</evidence>
<evidence type="ECO:0008006" key="7">
    <source>
        <dbReference type="Google" id="ProtNLM"/>
    </source>
</evidence>
<dbReference type="GO" id="GO:0012505">
    <property type="term" value="C:endomembrane system"/>
    <property type="evidence" value="ECO:0007669"/>
    <property type="project" value="UniProtKB-SubCell"/>
</dbReference>
<gene>
    <name evidence="5" type="ORF">FOZ63_002627</name>
</gene>
<proteinExistence type="predicted"/>
<dbReference type="FunFam" id="3.40.50.300:FF:000586">
    <property type="entry name" value="Rab family GTPase"/>
    <property type="match status" value="1"/>
</dbReference>
<dbReference type="AlphaFoldDB" id="A0A7J6UJ69"/>
<evidence type="ECO:0000256" key="2">
    <source>
        <dbReference type="ARBA" id="ARBA00022741"/>
    </source>
</evidence>
<keyword evidence="6" id="KW-1185">Reference proteome</keyword>
<dbReference type="Gene3D" id="3.40.50.300">
    <property type="entry name" value="P-loop containing nucleotide triphosphate hydrolases"/>
    <property type="match status" value="1"/>
</dbReference>